<keyword evidence="11" id="KW-1185">Reference proteome</keyword>
<feature type="domain" description="ABC transmembrane type-1" evidence="9">
    <location>
        <begin position="58"/>
        <end position="266"/>
    </location>
</feature>
<evidence type="ECO:0000256" key="4">
    <source>
        <dbReference type="ARBA" id="ARBA00022475"/>
    </source>
</evidence>
<name>A0ABW9G2G0_9GAMM</name>
<proteinExistence type="inferred from homology"/>
<dbReference type="RefSeq" id="WP_408621674.1">
    <property type="nucleotide sequence ID" value="NZ_JBEQCT010000001.1"/>
</dbReference>
<evidence type="ECO:0000256" key="3">
    <source>
        <dbReference type="ARBA" id="ARBA00022448"/>
    </source>
</evidence>
<dbReference type="Pfam" id="PF00528">
    <property type="entry name" value="BPD_transp_1"/>
    <property type="match status" value="1"/>
</dbReference>
<keyword evidence="4" id="KW-1003">Cell membrane</keyword>
<dbReference type="PANTHER" id="PTHR42929">
    <property type="entry name" value="INNER MEMBRANE ABC TRANSPORTER PERMEASE PROTEIN YDCU-RELATED-RELATED"/>
    <property type="match status" value="1"/>
</dbReference>
<dbReference type="Proteomes" id="UP001629953">
    <property type="component" value="Unassembled WGS sequence"/>
</dbReference>
<evidence type="ECO:0000313" key="10">
    <source>
        <dbReference type="EMBL" id="MFM2483563.1"/>
    </source>
</evidence>
<keyword evidence="7 8" id="KW-0472">Membrane</keyword>
<feature type="transmembrane region" description="Helical" evidence="8">
    <location>
        <begin position="7"/>
        <end position="28"/>
    </location>
</feature>
<evidence type="ECO:0000256" key="7">
    <source>
        <dbReference type="ARBA" id="ARBA00023136"/>
    </source>
</evidence>
<organism evidence="10 11">
    <name type="scientific">Celerinatantimonas yamalensis</name>
    <dbReference type="NCBI Taxonomy" id="559956"/>
    <lineage>
        <taxon>Bacteria</taxon>
        <taxon>Pseudomonadati</taxon>
        <taxon>Pseudomonadota</taxon>
        <taxon>Gammaproteobacteria</taxon>
        <taxon>Celerinatantimonadaceae</taxon>
        <taxon>Celerinatantimonas</taxon>
    </lineage>
</organism>
<evidence type="ECO:0000256" key="1">
    <source>
        <dbReference type="ARBA" id="ARBA00004651"/>
    </source>
</evidence>
<sequence>MKQNRLYSLLMVAPASAMVGGFFLYPLLVSLQSAITDSTGQWSLVHIYNAWQLYDRDFAYSLVVVAVSTVLIALLTLAISGVLTLSPFRRLNQGLAFLYRWPLFIPFIVAAQMMRTFLAKNGLMNNTLVSLHLLTPFETVSFLDWRGIIVTFVWKQLAFSTLLVAGAMAAVDSQQIKAAQNLAASRWQIFWTILLPQVLPNLGVALVLCCVTMMSVLSVPLMIGTGTPNMLTTDMAFRINSYGDYGTANALGVLSYLVTAAVAWFYLHHSMKQ</sequence>
<feature type="transmembrane region" description="Helical" evidence="8">
    <location>
        <begin position="58"/>
        <end position="85"/>
    </location>
</feature>
<dbReference type="Gene3D" id="1.10.3720.10">
    <property type="entry name" value="MetI-like"/>
    <property type="match status" value="1"/>
</dbReference>
<dbReference type="CDD" id="cd06261">
    <property type="entry name" value="TM_PBP2"/>
    <property type="match status" value="1"/>
</dbReference>
<feature type="transmembrane region" description="Helical" evidence="8">
    <location>
        <begin position="97"/>
        <end position="118"/>
    </location>
</feature>
<keyword evidence="6 8" id="KW-1133">Transmembrane helix</keyword>
<dbReference type="InterPro" id="IPR035906">
    <property type="entry name" value="MetI-like_sf"/>
</dbReference>
<evidence type="ECO:0000256" key="8">
    <source>
        <dbReference type="RuleBase" id="RU363032"/>
    </source>
</evidence>
<evidence type="ECO:0000256" key="2">
    <source>
        <dbReference type="ARBA" id="ARBA00007069"/>
    </source>
</evidence>
<accession>A0ABW9G2G0</accession>
<feature type="transmembrane region" description="Helical" evidence="8">
    <location>
        <begin position="202"/>
        <end position="225"/>
    </location>
</feature>
<keyword evidence="3 8" id="KW-0813">Transport</keyword>
<feature type="transmembrane region" description="Helical" evidence="8">
    <location>
        <begin position="148"/>
        <end position="171"/>
    </location>
</feature>
<gene>
    <name evidence="10" type="ORF">ABUE30_00465</name>
</gene>
<dbReference type="InterPro" id="IPR000515">
    <property type="entry name" value="MetI-like"/>
</dbReference>
<evidence type="ECO:0000313" key="11">
    <source>
        <dbReference type="Proteomes" id="UP001629953"/>
    </source>
</evidence>
<dbReference type="SUPFAM" id="SSF161098">
    <property type="entry name" value="MetI-like"/>
    <property type="match status" value="1"/>
</dbReference>
<comment type="subcellular location">
    <subcellularLocation>
        <location evidence="1 8">Cell membrane</location>
        <topology evidence="1 8">Multi-pass membrane protein</topology>
    </subcellularLocation>
</comment>
<dbReference type="PROSITE" id="PS50928">
    <property type="entry name" value="ABC_TM1"/>
    <property type="match status" value="1"/>
</dbReference>
<evidence type="ECO:0000256" key="5">
    <source>
        <dbReference type="ARBA" id="ARBA00022692"/>
    </source>
</evidence>
<dbReference type="PANTHER" id="PTHR42929:SF1">
    <property type="entry name" value="INNER MEMBRANE ABC TRANSPORTER PERMEASE PROTEIN YDCU-RELATED"/>
    <property type="match status" value="1"/>
</dbReference>
<reference evidence="10 11" key="1">
    <citation type="journal article" date="2013" name="Int. J. Syst. Evol. Microbiol.">
        <title>Celerinatantimonas yamalensis sp. nov., a cold-adapted diazotrophic bacterium from a cold permafrost brine.</title>
        <authorList>
            <person name="Shcherbakova V."/>
            <person name="Chuvilskaya N."/>
            <person name="Rivkina E."/>
            <person name="Demidov N."/>
            <person name="Uchaeva V."/>
            <person name="Suetin S."/>
            <person name="Suzina N."/>
            <person name="Gilichinsky D."/>
        </authorList>
    </citation>
    <scope>NUCLEOTIDE SEQUENCE [LARGE SCALE GENOMIC DNA]</scope>
    <source>
        <strain evidence="10 11">C7</strain>
    </source>
</reference>
<dbReference type="EMBL" id="JBEQCT010000001">
    <property type="protein sequence ID" value="MFM2483563.1"/>
    <property type="molecule type" value="Genomic_DNA"/>
</dbReference>
<protein>
    <submittedName>
        <fullName evidence="10">Sugar ABC transporter permease</fullName>
    </submittedName>
</protein>
<keyword evidence="5 8" id="KW-0812">Transmembrane</keyword>
<evidence type="ECO:0000259" key="9">
    <source>
        <dbReference type="PROSITE" id="PS50928"/>
    </source>
</evidence>
<evidence type="ECO:0000256" key="6">
    <source>
        <dbReference type="ARBA" id="ARBA00022989"/>
    </source>
</evidence>
<comment type="similarity">
    <text evidence="2">Belongs to the binding-protein-dependent transport system permease family. CysTW subfamily.</text>
</comment>
<feature type="transmembrane region" description="Helical" evidence="8">
    <location>
        <begin position="245"/>
        <end position="267"/>
    </location>
</feature>
<comment type="caution">
    <text evidence="10">The sequence shown here is derived from an EMBL/GenBank/DDBJ whole genome shotgun (WGS) entry which is preliminary data.</text>
</comment>